<evidence type="ECO:0000313" key="2">
    <source>
        <dbReference type="Proteomes" id="UP000663852"/>
    </source>
</evidence>
<evidence type="ECO:0000313" key="1">
    <source>
        <dbReference type="EMBL" id="CAF1315347.1"/>
    </source>
</evidence>
<organism evidence="1 2">
    <name type="scientific">Adineta ricciae</name>
    <name type="common">Rotifer</name>
    <dbReference type="NCBI Taxonomy" id="249248"/>
    <lineage>
        <taxon>Eukaryota</taxon>
        <taxon>Metazoa</taxon>
        <taxon>Spiralia</taxon>
        <taxon>Gnathifera</taxon>
        <taxon>Rotifera</taxon>
        <taxon>Eurotatoria</taxon>
        <taxon>Bdelloidea</taxon>
        <taxon>Adinetida</taxon>
        <taxon>Adinetidae</taxon>
        <taxon>Adineta</taxon>
    </lineage>
</organism>
<dbReference type="AlphaFoldDB" id="A0A815F6W0"/>
<protein>
    <submittedName>
        <fullName evidence="1">Uncharacterized protein</fullName>
    </submittedName>
</protein>
<proteinExistence type="predicted"/>
<gene>
    <name evidence="1" type="ORF">EDS130_LOCUS31373</name>
</gene>
<reference evidence="1" key="1">
    <citation type="submission" date="2021-02" db="EMBL/GenBank/DDBJ databases">
        <authorList>
            <person name="Nowell W R."/>
        </authorList>
    </citation>
    <scope>NUCLEOTIDE SEQUENCE</scope>
</reference>
<dbReference type="Proteomes" id="UP000663852">
    <property type="component" value="Unassembled WGS sequence"/>
</dbReference>
<comment type="caution">
    <text evidence="1">The sequence shown here is derived from an EMBL/GenBank/DDBJ whole genome shotgun (WGS) entry which is preliminary data.</text>
</comment>
<dbReference type="EMBL" id="CAJNOJ010000229">
    <property type="protein sequence ID" value="CAF1315347.1"/>
    <property type="molecule type" value="Genomic_DNA"/>
</dbReference>
<accession>A0A815F6W0</accession>
<sequence>MASISSPNTLRFRTVSNDQHLLSTTPRLNDCQIYNYYCYHLIEPISFISFEVMPAHSSQTYLFNNLKV</sequence>
<name>A0A815F6W0_ADIRI</name>